<reference evidence="2 3" key="1">
    <citation type="submission" date="2015-12" db="EMBL/GenBank/DDBJ databases">
        <title>Draft genome sequence of Streptomyces silvensis ATCC 53525, a producer of novel hormone antagonists.</title>
        <authorList>
            <person name="Johnston C.W."/>
            <person name="Li Y."/>
            <person name="Magarvey N.A."/>
        </authorList>
    </citation>
    <scope>NUCLEOTIDE SEQUENCE [LARGE SCALE GENOMIC DNA]</scope>
    <source>
        <strain evidence="2 3">ATCC 53525</strain>
    </source>
</reference>
<name>A0A0W7X1U5_9ACTN</name>
<evidence type="ECO:0000313" key="3">
    <source>
        <dbReference type="Proteomes" id="UP000054804"/>
    </source>
</evidence>
<proteinExistence type="predicted"/>
<organism evidence="2 3">
    <name type="scientific">Streptomyces silvensis</name>
    <dbReference type="NCBI Taxonomy" id="1765722"/>
    <lineage>
        <taxon>Bacteria</taxon>
        <taxon>Bacillati</taxon>
        <taxon>Actinomycetota</taxon>
        <taxon>Actinomycetes</taxon>
        <taxon>Kitasatosporales</taxon>
        <taxon>Streptomycetaceae</taxon>
        <taxon>Streptomyces</taxon>
    </lineage>
</organism>
<evidence type="ECO:0000313" key="2">
    <source>
        <dbReference type="EMBL" id="KUF16841.1"/>
    </source>
</evidence>
<gene>
    <name evidence="2" type="ORF">AT728_23315</name>
</gene>
<evidence type="ECO:0000259" key="1">
    <source>
        <dbReference type="Pfam" id="PF13546"/>
    </source>
</evidence>
<dbReference type="Pfam" id="PF13546">
    <property type="entry name" value="DDE_5"/>
    <property type="match status" value="1"/>
</dbReference>
<comment type="caution">
    <text evidence="2">The sequence shown here is derived from an EMBL/GenBank/DDBJ whole genome shotgun (WGS) entry which is preliminary data.</text>
</comment>
<dbReference type="STRING" id="1765722.AT728_23315"/>
<dbReference type="Proteomes" id="UP000054804">
    <property type="component" value="Unassembled WGS sequence"/>
</dbReference>
<sequence>MAVDVSAWLCPDAATSADRLFCYVYGRSGRSSDQCVPGWPYSFVAVLETGRTSWCQPLDAVRLSPEDDVAQVTAAQVRRVVTDLIDCGQWEDAVPHILVVFDAG</sequence>
<dbReference type="InterPro" id="IPR038721">
    <property type="entry name" value="IS701-like_DDE_dom"/>
</dbReference>
<feature type="domain" description="Transposase IS701-like DDE" evidence="1">
    <location>
        <begin position="2"/>
        <end position="104"/>
    </location>
</feature>
<accession>A0A0W7X1U5</accession>
<keyword evidence="3" id="KW-1185">Reference proteome</keyword>
<dbReference type="EMBL" id="LOCL01000036">
    <property type="protein sequence ID" value="KUF16841.1"/>
    <property type="molecule type" value="Genomic_DNA"/>
</dbReference>
<protein>
    <recommendedName>
        <fullName evidence="1">Transposase IS701-like DDE domain-containing protein</fullName>
    </recommendedName>
</protein>
<dbReference type="AlphaFoldDB" id="A0A0W7X1U5"/>